<organism evidence="2">
    <name type="scientific">invertebrate metagenome</name>
    <dbReference type="NCBI Taxonomy" id="1711999"/>
    <lineage>
        <taxon>unclassified sequences</taxon>
        <taxon>metagenomes</taxon>
        <taxon>organismal metagenomes</taxon>
    </lineage>
</organism>
<dbReference type="AlphaFoldDB" id="A0A2H9T9A9"/>
<accession>A0A2H9T9A9</accession>
<protein>
    <recommendedName>
        <fullName evidence="3">DUF962 domain-containing protein</fullName>
    </recommendedName>
</protein>
<gene>
    <name evidence="2" type="ORF">CI610_01300</name>
</gene>
<keyword evidence="1" id="KW-0812">Transmembrane</keyword>
<evidence type="ECO:0000313" key="2">
    <source>
        <dbReference type="EMBL" id="PJE79728.1"/>
    </source>
</evidence>
<comment type="caution">
    <text evidence="2">The sequence shown here is derived from an EMBL/GenBank/DDBJ whole genome shotgun (WGS) entry which is preliminary data.</text>
</comment>
<feature type="transmembrane region" description="Helical" evidence="1">
    <location>
        <begin position="59"/>
        <end position="77"/>
    </location>
</feature>
<sequence>MPLIAFSVLTLTWAMNPWLATGVILLANFFYVFMSPLLAAGMIVFSLLSLWLAHLMGFLIVPLAASIFILTWIVQFVGHDIGGEKPSFFTDLQFLLIGPLWILAWLISTVFPSLSRKYYG</sequence>
<proteinExistence type="predicted"/>
<reference evidence="2" key="1">
    <citation type="journal article" date="2017" name="Appl. Environ. Microbiol.">
        <title>Molecular characterization of an Endozoicomonas-like organism causing infection in king scallop Pecten maximus L.</title>
        <authorList>
            <person name="Cano I."/>
            <person name="van Aerle R."/>
            <person name="Ross S."/>
            <person name="Verner-Jeffreys D.W."/>
            <person name="Paley R.K."/>
            <person name="Rimmer G."/>
            <person name="Ryder D."/>
            <person name="Hooper P."/>
            <person name="Stone D."/>
            <person name="Feist S.W."/>
        </authorList>
    </citation>
    <scope>NUCLEOTIDE SEQUENCE</scope>
</reference>
<feature type="transmembrane region" description="Helical" evidence="1">
    <location>
        <begin position="32"/>
        <end position="52"/>
    </location>
</feature>
<evidence type="ECO:0000256" key="1">
    <source>
        <dbReference type="SAM" id="Phobius"/>
    </source>
</evidence>
<dbReference type="EMBL" id="NSIT01000051">
    <property type="protein sequence ID" value="PJE79728.1"/>
    <property type="molecule type" value="Genomic_DNA"/>
</dbReference>
<keyword evidence="1" id="KW-0472">Membrane</keyword>
<feature type="transmembrane region" description="Helical" evidence="1">
    <location>
        <begin position="92"/>
        <end position="114"/>
    </location>
</feature>
<name>A0A2H9T9A9_9ZZZZ</name>
<keyword evidence="1" id="KW-1133">Transmembrane helix</keyword>
<evidence type="ECO:0008006" key="3">
    <source>
        <dbReference type="Google" id="ProtNLM"/>
    </source>
</evidence>